<dbReference type="GO" id="GO:0005886">
    <property type="term" value="C:plasma membrane"/>
    <property type="evidence" value="ECO:0007669"/>
    <property type="project" value="TreeGrafter"/>
</dbReference>
<evidence type="ECO:0000256" key="1">
    <source>
        <dbReference type="SAM" id="Phobius"/>
    </source>
</evidence>
<proteinExistence type="predicted"/>
<dbReference type="GO" id="GO:0043709">
    <property type="term" value="P:cell adhesion involved in single-species biofilm formation"/>
    <property type="evidence" value="ECO:0007669"/>
    <property type="project" value="TreeGrafter"/>
</dbReference>
<dbReference type="InterPro" id="IPR029787">
    <property type="entry name" value="Nucleotide_cyclase"/>
</dbReference>
<name>A0A5B8R8W8_9ZZZZ</name>
<dbReference type="InterPro" id="IPR043128">
    <property type="entry name" value="Rev_trsase/Diguanyl_cyclase"/>
</dbReference>
<keyword evidence="1" id="KW-0472">Membrane</keyword>
<dbReference type="InterPro" id="IPR038188">
    <property type="entry name" value="TorS_sensor_sf"/>
</dbReference>
<dbReference type="FunFam" id="3.30.70.270:FF:000001">
    <property type="entry name" value="Diguanylate cyclase domain protein"/>
    <property type="match status" value="1"/>
</dbReference>
<feature type="domain" description="GGDEF" evidence="2">
    <location>
        <begin position="304"/>
        <end position="436"/>
    </location>
</feature>
<dbReference type="InterPro" id="IPR000160">
    <property type="entry name" value="GGDEF_dom"/>
</dbReference>
<dbReference type="NCBIfam" id="TIGR00254">
    <property type="entry name" value="GGDEF"/>
    <property type="match status" value="1"/>
</dbReference>
<keyword evidence="1" id="KW-1133">Transmembrane helix</keyword>
<dbReference type="PROSITE" id="PS50887">
    <property type="entry name" value="GGDEF"/>
    <property type="match status" value="1"/>
</dbReference>
<dbReference type="PANTHER" id="PTHR45138">
    <property type="entry name" value="REGULATORY COMPONENTS OF SENSORY TRANSDUCTION SYSTEM"/>
    <property type="match status" value="1"/>
</dbReference>
<evidence type="ECO:0000313" key="3">
    <source>
        <dbReference type="EMBL" id="QEA05579.1"/>
    </source>
</evidence>
<dbReference type="PANTHER" id="PTHR45138:SF24">
    <property type="entry name" value="DIGUANYLATE CYCLASE DGCC-RELATED"/>
    <property type="match status" value="1"/>
</dbReference>
<protein>
    <recommendedName>
        <fullName evidence="2">GGDEF domain-containing protein</fullName>
    </recommendedName>
</protein>
<dbReference type="CDD" id="cd01949">
    <property type="entry name" value="GGDEF"/>
    <property type="match status" value="1"/>
</dbReference>
<dbReference type="Gene3D" id="1.20.58.920">
    <property type="match status" value="1"/>
</dbReference>
<dbReference type="InterPro" id="IPR050469">
    <property type="entry name" value="Diguanylate_Cyclase"/>
</dbReference>
<dbReference type="EMBL" id="MN079104">
    <property type="protein sequence ID" value="QEA05579.1"/>
    <property type="molecule type" value="Genomic_DNA"/>
</dbReference>
<dbReference type="SMART" id="SM00267">
    <property type="entry name" value="GGDEF"/>
    <property type="match status" value="1"/>
</dbReference>
<dbReference type="Pfam" id="PF00990">
    <property type="entry name" value="GGDEF"/>
    <property type="match status" value="1"/>
</dbReference>
<dbReference type="SUPFAM" id="SSF55073">
    <property type="entry name" value="Nucleotide cyclase"/>
    <property type="match status" value="1"/>
</dbReference>
<feature type="transmembrane region" description="Helical" evidence="1">
    <location>
        <begin position="192"/>
        <end position="216"/>
    </location>
</feature>
<dbReference type="AlphaFoldDB" id="A0A5B8R8W8"/>
<organism evidence="3">
    <name type="scientific">uncultured organism</name>
    <dbReference type="NCBI Taxonomy" id="155900"/>
    <lineage>
        <taxon>unclassified sequences</taxon>
        <taxon>environmental samples</taxon>
    </lineage>
</organism>
<dbReference type="Gene3D" id="3.30.70.270">
    <property type="match status" value="1"/>
</dbReference>
<dbReference type="GO" id="GO:0052621">
    <property type="term" value="F:diguanylate cyclase activity"/>
    <property type="evidence" value="ECO:0007669"/>
    <property type="project" value="TreeGrafter"/>
</dbReference>
<gene>
    <name evidence="3" type="ORF">KBTEX_01902</name>
</gene>
<reference evidence="3" key="1">
    <citation type="submission" date="2019-06" db="EMBL/GenBank/DDBJ databases">
        <authorList>
            <person name="Murdoch R.W."/>
            <person name="Fathepure B."/>
        </authorList>
    </citation>
    <scope>NUCLEOTIDE SEQUENCE</scope>
</reference>
<sequence length="445" mass="50338">MAVATVGAVALALNAFSEYRRTVSALAQEKTEGLMTANLLQQQAESLVASGAMLLLADSQFRRRQAMFEIQDRVEWIGRLTTELYALRPSARQLADIRHNRGQLQENLSTLDRLVAQRIELWNRVRNSETPSPAVLRRLGEVESRLADVLQENRALSRHLEVAVAYHVAAIREEMRQTVKALNADVVRHERWLMIAAAVVMVVLVLIVTFVQYSVVGRLTRMQRVMRLPRPTPQDIVIRGHDEIASMGLAVRRYVERITANERRITQMNEELQFHATRDALTGLHNRRHFEHALYETFERDPAAPLCLAMIDIDHFKEVNDTHGHDTGDRVLIHVAEQMRYLLPESMYLARYGGEEFAVLASGLSPEHTRSLLERLRRQLAAQPVHVGDDTVELTISVGIAPRLPGGDAARTLKAADESLYAAKRAGRNRTVIRPLRADDQETTQ</sequence>
<evidence type="ECO:0000259" key="2">
    <source>
        <dbReference type="PROSITE" id="PS50887"/>
    </source>
</evidence>
<accession>A0A5B8R8W8</accession>
<keyword evidence="1" id="KW-0812">Transmembrane</keyword>